<keyword evidence="3" id="KW-1185">Reference proteome</keyword>
<dbReference type="InParanoid" id="C5KSE1"/>
<sequence>MATQPDGYEEDDHTPTIFPDDPPPRDTGSLSGTCPLVEIDGQAEAPGKKKTVTKGVPGGGSMPDKPVTLDWKGKGKDRNGSTHKTIEGSDTVASRSASARGTLGTPKI</sequence>
<dbReference type="GeneID" id="9058308"/>
<proteinExistence type="predicted"/>
<dbReference type="RefSeq" id="XP_002780807.1">
    <property type="nucleotide sequence ID" value="XM_002780761.1"/>
</dbReference>
<dbReference type="EMBL" id="GG676033">
    <property type="protein sequence ID" value="EER12602.1"/>
    <property type="molecule type" value="Genomic_DNA"/>
</dbReference>
<dbReference type="Proteomes" id="UP000007800">
    <property type="component" value="Unassembled WGS sequence"/>
</dbReference>
<organism evidence="3">
    <name type="scientific">Perkinsus marinus (strain ATCC 50983 / TXsc)</name>
    <dbReference type="NCBI Taxonomy" id="423536"/>
    <lineage>
        <taxon>Eukaryota</taxon>
        <taxon>Sar</taxon>
        <taxon>Alveolata</taxon>
        <taxon>Perkinsozoa</taxon>
        <taxon>Perkinsea</taxon>
        <taxon>Perkinsida</taxon>
        <taxon>Perkinsidae</taxon>
        <taxon>Perkinsus</taxon>
    </lineage>
</organism>
<dbReference type="AlphaFoldDB" id="C5KSE1"/>
<feature type="compositionally biased region" description="Basic and acidic residues" evidence="1">
    <location>
        <begin position="71"/>
        <end position="87"/>
    </location>
</feature>
<gene>
    <name evidence="2" type="ORF">Pmar_PMAR016202</name>
</gene>
<protein>
    <submittedName>
        <fullName evidence="2">Uncharacterized protein</fullName>
    </submittedName>
</protein>
<evidence type="ECO:0000313" key="2">
    <source>
        <dbReference type="EMBL" id="EER12602.1"/>
    </source>
</evidence>
<evidence type="ECO:0000313" key="3">
    <source>
        <dbReference type="Proteomes" id="UP000007800"/>
    </source>
</evidence>
<name>C5KSE1_PERM5</name>
<feature type="non-terminal residue" evidence="2">
    <location>
        <position position="108"/>
    </location>
</feature>
<feature type="region of interest" description="Disordered" evidence="1">
    <location>
        <begin position="1"/>
        <end position="108"/>
    </location>
</feature>
<evidence type="ECO:0000256" key="1">
    <source>
        <dbReference type="SAM" id="MobiDB-lite"/>
    </source>
</evidence>
<reference evidence="2 3" key="1">
    <citation type="submission" date="2008-07" db="EMBL/GenBank/DDBJ databases">
        <authorList>
            <person name="El-Sayed N."/>
            <person name="Caler E."/>
            <person name="Inman J."/>
            <person name="Amedeo P."/>
            <person name="Hass B."/>
            <person name="Wortman J."/>
        </authorList>
    </citation>
    <scope>NUCLEOTIDE SEQUENCE [LARGE SCALE GENOMIC DNA]</scope>
    <source>
        <strain evidence="3">ATCC 50983 / TXsc</strain>
    </source>
</reference>
<accession>C5KSE1</accession>